<dbReference type="Gene3D" id="3.40.50.2300">
    <property type="match status" value="1"/>
</dbReference>
<evidence type="ECO:0000313" key="11">
    <source>
        <dbReference type="Proteomes" id="UP000054683"/>
    </source>
</evidence>
<dbReference type="GO" id="GO:0005829">
    <property type="term" value="C:cytosol"/>
    <property type="evidence" value="ECO:0007669"/>
    <property type="project" value="TreeGrafter"/>
</dbReference>
<dbReference type="PANTHER" id="PTHR48111:SF76">
    <property type="entry name" value="TWO-COMPONENT RESPONSE REGULATOR"/>
    <property type="match status" value="1"/>
</dbReference>
<dbReference type="InterPro" id="IPR001867">
    <property type="entry name" value="OmpR/PhoB-type_DNA-bd"/>
</dbReference>
<dbReference type="Pfam" id="PF00072">
    <property type="entry name" value="Response_reg"/>
    <property type="match status" value="1"/>
</dbReference>
<keyword evidence="3" id="KW-0805">Transcription regulation</keyword>
<evidence type="ECO:0000256" key="1">
    <source>
        <dbReference type="ARBA" id="ARBA00022553"/>
    </source>
</evidence>
<evidence type="ECO:0000313" key="10">
    <source>
        <dbReference type="EMBL" id="SAL68205.1"/>
    </source>
</evidence>
<dbReference type="FunFam" id="1.10.10.10:FF:000005">
    <property type="entry name" value="Two-component system response regulator"/>
    <property type="match status" value="1"/>
</dbReference>
<dbReference type="SMART" id="SM00862">
    <property type="entry name" value="Trans_reg_C"/>
    <property type="match status" value="1"/>
</dbReference>
<dbReference type="GO" id="GO:0000976">
    <property type="term" value="F:transcription cis-regulatory region binding"/>
    <property type="evidence" value="ECO:0007669"/>
    <property type="project" value="TreeGrafter"/>
</dbReference>
<keyword evidence="2" id="KW-0902">Two-component regulatory system</keyword>
<dbReference type="Pfam" id="PF00486">
    <property type="entry name" value="Trans_reg_C"/>
    <property type="match status" value="1"/>
</dbReference>
<gene>
    <name evidence="10" type="ORF">AWB69_07972</name>
</gene>
<evidence type="ECO:0000256" key="3">
    <source>
        <dbReference type="ARBA" id="ARBA00023015"/>
    </source>
</evidence>
<dbReference type="Gene3D" id="1.10.10.10">
    <property type="entry name" value="Winged helix-like DNA-binding domain superfamily/Winged helix DNA-binding domain"/>
    <property type="match status" value="1"/>
</dbReference>
<dbReference type="PROSITE" id="PS51755">
    <property type="entry name" value="OMPR_PHOB"/>
    <property type="match status" value="1"/>
</dbReference>
<dbReference type="InterPro" id="IPR039420">
    <property type="entry name" value="WalR-like"/>
</dbReference>
<evidence type="ECO:0000256" key="4">
    <source>
        <dbReference type="ARBA" id="ARBA00023125"/>
    </source>
</evidence>
<dbReference type="GO" id="GO:0032993">
    <property type="term" value="C:protein-DNA complex"/>
    <property type="evidence" value="ECO:0007669"/>
    <property type="project" value="TreeGrafter"/>
</dbReference>
<feature type="domain" description="OmpR/PhoB-type" evidence="9">
    <location>
        <begin position="139"/>
        <end position="237"/>
    </location>
</feature>
<feature type="DNA-binding region" description="OmpR/PhoB-type" evidence="7">
    <location>
        <begin position="139"/>
        <end position="237"/>
    </location>
</feature>
<dbReference type="SMART" id="SM00448">
    <property type="entry name" value="REC"/>
    <property type="match status" value="1"/>
</dbReference>
<dbReference type="InterPro" id="IPR036388">
    <property type="entry name" value="WH-like_DNA-bd_sf"/>
</dbReference>
<dbReference type="AlphaFoldDB" id="A0A158JHT1"/>
<feature type="domain" description="Response regulatory" evidence="8">
    <location>
        <begin position="14"/>
        <end position="128"/>
    </location>
</feature>
<keyword evidence="4 7" id="KW-0238">DNA-binding</keyword>
<evidence type="ECO:0000259" key="8">
    <source>
        <dbReference type="PROSITE" id="PS50110"/>
    </source>
</evidence>
<keyword evidence="1 6" id="KW-0597">Phosphoprotein</keyword>
<dbReference type="PANTHER" id="PTHR48111">
    <property type="entry name" value="REGULATOR OF RPOS"/>
    <property type="match status" value="1"/>
</dbReference>
<evidence type="ECO:0000259" key="9">
    <source>
        <dbReference type="PROSITE" id="PS51755"/>
    </source>
</evidence>
<dbReference type="Gene3D" id="6.10.250.690">
    <property type="match status" value="1"/>
</dbReference>
<evidence type="ECO:0000256" key="5">
    <source>
        <dbReference type="ARBA" id="ARBA00023163"/>
    </source>
</evidence>
<dbReference type="SUPFAM" id="SSF52172">
    <property type="entry name" value="CheY-like"/>
    <property type="match status" value="1"/>
</dbReference>
<proteinExistence type="predicted"/>
<dbReference type="GO" id="GO:0006355">
    <property type="term" value="P:regulation of DNA-templated transcription"/>
    <property type="evidence" value="ECO:0007669"/>
    <property type="project" value="InterPro"/>
</dbReference>
<accession>A0A158JHT1</accession>
<reference evidence="10 11" key="1">
    <citation type="submission" date="2016-01" db="EMBL/GenBank/DDBJ databases">
        <authorList>
            <person name="Oliw E.H."/>
        </authorList>
    </citation>
    <scope>NUCLEOTIDE SEQUENCE [LARGE SCALE GENOMIC DNA]</scope>
    <source>
        <strain evidence="10">LMG 27134</strain>
    </source>
</reference>
<dbReference type="InterPro" id="IPR001789">
    <property type="entry name" value="Sig_transdc_resp-reg_receiver"/>
</dbReference>
<dbReference type="Proteomes" id="UP000054683">
    <property type="component" value="Unassembled WGS sequence"/>
</dbReference>
<name>A0A158JHT1_9BURK</name>
<evidence type="ECO:0000256" key="2">
    <source>
        <dbReference type="ARBA" id="ARBA00023012"/>
    </source>
</evidence>
<dbReference type="RefSeq" id="WP_231937378.1">
    <property type="nucleotide sequence ID" value="NZ_FCOK02000090.1"/>
</dbReference>
<dbReference type="InterPro" id="IPR011006">
    <property type="entry name" value="CheY-like_superfamily"/>
</dbReference>
<organism evidence="10 11">
    <name type="scientific">Caballeronia udeis</name>
    <dbReference type="NCBI Taxonomy" id="1232866"/>
    <lineage>
        <taxon>Bacteria</taxon>
        <taxon>Pseudomonadati</taxon>
        <taxon>Pseudomonadota</taxon>
        <taxon>Betaproteobacteria</taxon>
        <taxon>Burkholderiales</taxon>
        <taxon>Burkholderiaceae</taxon>
        <taxon>Caballeronia</taxon>
    </lineage>
</organism>
<dbReference type="EMBL" id="FCOK02000090">
    <property type="protein sequence ID" value="SAL68205.1"/>
    <property type="molecule type" value="Genomic_DNA"/>
</dbReference>
<evidence type="ECO:0000256" key="7">
    <source>
        <dbReference type="PROSITE-ProRule" id="PRU01091"/>
    </source>
</evidence>
<protein>
    <submittedName>
        <fullName evidence="10">Two component transcriptional regulator</fullName>
    </submittedName>
</protein>
<sequence>MASNIASGASRQRRILTVGSDPGTAAEIAETLRERGFEVDLVTTGREALRTALVMAYDAMTLDRKLSDADGIMVVRLLREAEVELPVLMISALSDVDEKVRGLRAGGDDYLTEPYHPDELVVRLEVMIRRQDASHASSGTLLRVGTLEVDRSSRQVTRSGLAIELSPAEYRLLVYMMEQSHCVLSRPMIFEAVWGYRFDPGTNLIDVHIRRLRKKIDTEGEEPLFHTIRNKGYQLGA</sequence>
<dbReference type="PROSITE" id="PS50110">
    <property type="entry name" value="RESPONSE_REGULATORY"/>
    <property type="match status" value="1"/>
</dbReference>
<evidence type="ECO:0000256" key="6">
    <source>
        <dbReference type="PROSITE-ProRule" id="PRU00169"/>
    </source>
</evidence>
<feature type="modified residue" description="4-aspartylphosphate" evidence="6">
    <location>
        <position position="63"/>
    </location>
</feature>
<dbReference type="GO" id="GO:0000156">
    <property type="term" value="F:phosphorelay response regulator activity"/>
    <property type="evidence" value="ECO:0007669"/>
    <property type="project" value="TreeGrafter"/>
</dbReference>
<keyword evidence="5" id="KW-0804">Transcription</keyword>
<dbReference type="CDD" id="cd00383">
    <property type="entry name" value="trans_reg_C"/>
    <property type="match status" value="1"/>
</dbReference>